<sequence length="686" mass="74400">MSEDIRGGYAVEQWARAFVTALTHEDEATRRRADERVRRWRDVVRGIAGGSLTPGSRAPVAGLPAWVTPVVVHGGFATGEAAAGGPLRAHELAVCERFGLPERRRALMAHHLAGDGLAELLRMLDTGEYRVDLPEHAALPVLAWLLRAGDEDAARELFAEIAPFADRLGFAPAPAPPAGDPAVVWRGTAGQAAAALAAREPNGRVEAMREALAVWNPFADDLLRWWLDGDLGESADEPWHERGVALLERYRLLAANHTRCAKHRRPKENLAVLRHALEEVVAGRELTPRARGLLRHAVASMVRRRGEPGSARHGELRSRQAAQLDVPAHHTTAREVVRRLASLPPDRGVPDVAELCAPVDGVPVPAAIRRVVARALAGTVEELVDAGVVPSAEVLARLVPRIAATTTAAAYPDEALRTLVAATCLAFRNRRSLLLLDLRHQVRVDELPWVRAIARHRARGEGTRHDALAALRRLGELALDAFPGTTLPNTLVRELAELGREAEVDLPWVEQLAADIYEGRFSPKFSRAAEQAGDHLRGSLYARHYALRQGPVGDLDALCRGRSGVSGWSVAGNHAIIEQAQVLTTHNLVTLVARVGVRGDWPALARRAFDTAVRFAGRAPTSTRPQATAKLARDAWRHTVFFLSEAGSAAPPAWLRDHDGPLADQVGELLRCYGPARANRSGEPGS</sequence>
<accession>A0ABV9XV72</accession>
<organism evidence="1 2">
    <name type="scientific">Saccharothrix xinjiangensis</name>
    <dbReference type="NCBI Taxonomy" id="204798"/>
    <lineage>
        <taxon>Bacteria</taxon>
        <taxon>Bacillati</taxon>
        <taxon>Actinomycetota</taxon>
        <taxon>Actinomycetes</taxon>
        <taxon>Pseudonocardiales</taxon>
        <taxon>Pseudonocardiaceae</taxon>
        <taxon>Saccharothrix</taxon>
    </lineage>
</organism>
<comment type="caution">
    <text evidence="1">The sequence shown here is derived from an EMBL/GenBank/DDBJ whole genome shotgun (WGS) entry which is preliminary data.</text>
</comment>
<dbReference type="EMBL" id="JBHSJB010000009">
    <property type="protein sequence ID" value="MFC5054210.1"/>
    <property type="molecule type" value="Genomic_DNA"/>
</dbReference>
<keyword evidence="2" id="KW-1185">Reference proteome</keyword>
<evidence type="ECO:0000313" key="1">
    <source>
        <dbReference type="EMBL" id="MFC5054210.1"/>
    </source>
</evidence>
<protein>
    <submittedName>
        <fullName evidence="1">Uncharacterized protein</fullName>
    </submittedName>
</protein>
<dbReference type="Proteomes" id="UP001595833">
    <property type="component" value="Unassembled WGS sequence"/>
</dbReference>
<reference evidence="2" key="1">
    <citation type="journal article" date="2019" name="Int. J. Syst. Evol. Microbiol.">
        <title>The Global Catalogue of Microorganisms (GCM) 10K type strain sequencing project: providing services to taxonomists for standard genome sequencing and annotation.</title>
        <authorList>
            <consortium name="The Broad Institute Genomics Platform"/>
            <consortium name="The Broad Institute Genome Sequencing Center for Infectious Disease"/>
            <person name="Wu L."/>
            <person name="Ma J."/>
        </authorList>
    </citation>
    <scope>NUCLEOTIDE SEQUENCE [LARGE SCALE GENOMIC DNA]</scope>
    <source>
        <strain evidence="2">KCTC 12848</strain>
    </source>
</reference>
<gene>
    <name evidence="1" type="ORF">ACFPFM_10620</name>
</gene>
<dbReference type="RefSeq" id="WP_344042728.1">
    <property type="nucleotide sequence ID" value="NZ_BAAAKE010000036.1"/>
</dbReference>
<proteinExistence type="predicted"/>
<evidence type="ECO:0000313" key="2">
    <source>
        <dbReference type="Proteomes" id="UP001595833"/>
    </source>
</evidence>
<name>A0ABV9XV72_9PSEU</name>